<evidence type="ECO:0000259" key="4">
    <source>
        <dbReference type="PROSITE" id="PS51910"/>
    </source>
</evidence>
<dbReference type="GO" id="GO:0070492">
    <property type="term" value="F:oligosaccharide binding"/>
    <property type="evidence" value="ECO:0007669"/>
    <property type="project" value="TreeGrafter"/>
</dbReference>
<evidence type="ECO:0000313" key="5">
    <source>
        <dbReference type="EMBL" id="SFG33153.1"/>
    </source>
</evidence>
<dbReference type="SUPFAM" id="SSF54106">
    <property type="entry name" value="LysM domain"/>
    <property type="match status" value="1"/>
</dbReference>
<keyword evidence="1" id="KW-0378">Hydrolase</keyword>
<dbReference type="CDD" id="cd00118">
    <property type="entry name" value="LysM"/>
    <property type="match status" value="1"/>
</dbReference>
<dbReference type="PROSITE" id="PS51782">
    <property type="entry name" value="LYSM"/>
    <property type="match status" value="1"/>
</dbReference>
<dbReference type="OrthoDB" id="9769314at2"/>
<dbReference type="InterPro" id="IPR017853">
    <property type="entry name" value="GH"/>
</dbReference>
<reference evidence="6" key="1">
    <citation type="submission" date="2016-10" db="EMBL/GenBank/DDBJ databases">
        <authorList>
            <person name="Varghese N."/>
            <person name="Submissions S."/>
        </authorList>
    </citation>
    <scope>NUCLEOTIDE SEQUENCE [LARGE SCALE GENOMIC DNA]</scope>
    <source>
        <strain evidence="6">ATCC 700379</strain>
    </source>
</reference>
<dbReference type="PANTHER" id="PTHR46066:SF2">
    <property type="entry name" value="CHITINASE DOMAIN-CONTAINING PROTEIN 1"/>
    <property type="match status" value="1"/>
</dbReference>
<dbReference type="InterPro" id="IPR041704">
    <property type="entry name" value="CFLE_GH18"/>
</dbReference>
<dbReference type="STRING" id="269670.SAMN02982927_01401"/>
<dbReference type="InterPro" id="IPR029070">
    <property type="entry name" value="Chitinase_insertion_sf"/>
</dbReference>
<sequence length="381" mass="42873">MDIHVVQSGESLWGIAQHYQVPLVSIVALNGLAYPERLVPGQALVIPSMPPVFAPERPVIEVNAYTYQPVKEAAAEIVQRNGLLSTVLPFAYHVTEAGNLDNLDDQESIAAAYAHSIVPLMPIVNFSLNESGADVAHAIFTSSSARENLVSSVIRVMQQKGYRGLNIDFESVRPEDRQGFNDFLQFVVDRLHPLGFSVSTAVMPKTAIDQPRAEYTAYDYEAHGRIVDFVVLMTYEWGYRFGPPQAISPVNEMKRVVEYALSVMPASKISLGFETYARDWLLPHKEGQEAETFSPKEALERAIFNGVSIQFNETAQSPFYMYVDASGRTHEVWFEDARSAQAKFDLVRLYNLRGISYWALGFPYPENWALLERNFHVGKWL</sequence>
<dbReference type="Proteomes" id="UP000198752">
    <property type="component" value="Unassembled WGS sequence"/>
</dbReference>
<keyword evidence="2" id="KW-0326">Glycosidase</keyword>
<accession>A0A1I2QZI5</accession>
<dbReference type="GO" id="GO:0005975">
    <property type="term" value="P:carbohydrate metabolic process"/>
    <property type="evidence" value="ECO:0007669"/>
    <property type="project" value="InterPro"/>
</dbReference>
<dbReference type="CDD" id="cd02874">
    <property type="entry name" value="GH18_CFLE_spore_hydrolase"/>
    <property type="match status" value="1"/>
</dbReference>
<dbReference type="InterPro" id="IPR018392">
    <property type="entry name" value="LysM"/>
</dbReference>
<dbReference type="InterPro" id="IPR001223">
    <property type="entry name" value="Glyco_hydro18_cat"/>
</dbReference>
<dbReference type="GO" id="GO:0016798">
    <property type="term" value="F:hydrolase activity, acting on glycosyl bonds"/>
    <property type="evidence" value="ECO:0007669"/>
    <property type="project" value="UniProtKB-KW"/>
</dbReference>
<name>A0A1I2QZI5_9BACL</name>
<protein>
    <submittedName>
        <fullName evidence="5">Spore germination protein</fullName>
    </submittedName>
</protein>
<dbReference type="InterPro" id="IPR036779">
    <property type="entry name" value="LysM_dom_sf"/>
</dbReference>
<dbReference type="Pfam" id="PF00704">
    <property type="entry name" value="Glyco_hydro_18"/>
    <property type="match status" value="1"/>
</dbReference>
<dbReference type="Gene3D" id="3.10.50.10">
    <property type="match status" value="1"/>
</dbReference>
<dbReference type="Gene3D" id="3.10.350.10">
    <property type="entry name" value="LysM domain"/>
    <property type="match status" value="1"/>
</dbReference>
<gene>
    <name evidence="5" type="ORF">SAMN02982927_01401</name>
</gene>
<dbReference type="SMART" id="SM00636">
    <property type="entry name" value="Glyco_18"/>
    <property type="match status" value="1"/>
</dbReference>
<keyword evidence="6" id="KW-1185">Reference proteome</keyword>
<organism evidence="5 6">
    <name type="scientific">Sporolactobacillus nakayamae</name>
    <dbReference type="NCBI Taxonomy" id="269670"/>
    <lineage>
        <taxon>Bacteria</taxon>
        <taxon>Bacillati</taxon>
        <taxon>Bacillota</taxon>
        <taxon>Bacilli</taxon>
        <taxon>Bacillales</taxon>
        <taxon>Sporolactobacillaceae</taxon>
        <taxon>Sporolactobacillus</taxon>
    </lineage>
</organism>
<evidence type="ECO:0000256" key="1">
    <source>
        <dbReference type="ARBA" id="ARBA00022801"/>
    </source>
</evidence>
<feature type="domain" description="GH18" evidence="4">
    <location>
        <begin position="60"/>
        <end position="381"/>
    </location>
</feature>
<dbReference type="PANTHER" id="PTHR46066">
    <property type="entry name" value="CHITINASE DOMAIN-CONTAINING PROTEIN 1 FAMILY MEMBER"/>
    <property type="match status" value="1"/>
</dbReference>
<dbReference type="RefSeq" id="WP_093671414.1">
    <property type="nucleotide sequence ID" value="NZ_FOOY01000008.1"/>
</dbReference>
<dbReference type="SUPFAM" id="SSF51445">
    <property type="entry name" value="(Trans)glycosidases"/>
    <property type="match status" value="1"/>
</dbReference>
<proteinExistence type="predicted"/>
<dbReference type="Gene3D" id="3.20.20.80">
    <property type="entry name" value="Glycosidases"/>
    <property type="match status" value="1"/>
</dbReference>
<dbReference type="PROSITE" id="PS51910">
    <property type="entry name" value="GH18_2"/>
    <property type="match status" value="1"/>
</dbReference>
<evidence type="ECO:0000259" key="3">
    <source>
        <dbReference type="PROSITE" id="PS51782"/>
    </source>
</evidence>
<dbReference type="AlphaFoldDB" id="A0A1I2QZI5"/>
<dbReference type="SMART" id="SM00257">
    <property type="entry name" value="LysM"/>
    <property type="match status" value="1"/>
</dbReference>
<dbReference type="InterPro" id="IPR011583">
    <property type="entry name" value="Chitinase_II/V-like_cat"/>
</dbReference>
<dbReference type="GO" id="GO:0008061">
    <property type="term" value="F:chitin binding"/>
    <property type="evidence" value="ECO:0007669"/>
    <property type="project" value="InterPro"/>
</dbReference>
<evidence type="ECO:0000313" key="6">
    <source>
        <dbReference type="Proteomes" id="UP000198752"/>
    </source>
</evidence>
<dbReference type="Pfam" id="PF01476">
    <property type="entry name" value="LysM"/>
    <property type="match status" value="1"/>
</dbReference>
<dbReference type="GO" id="GO:0012505">
    <property type="term" value="C:endomembrane system"/>
    <property type="evidence" value="ECO:0007669"/>
    <property type="project" value="TreeGrafter"/>
</dbReference>
<feature type="domain" description="LysM" evidence="3">
    <location>
        <begin position="2"/>
        <end position="46"/>
    </location>
</feature>
<dbReference type="EMBL" id="FOOY01000008">
    <property type="protein sequence ID" value="SFG33153.1"/>
    <property type="molecule type" value="Genomic_DNA"/>
</dbReference>
<evidence type="ECO:0000256" key="2">
    <source>
        <dbReference type="ARBA" id="ARBA00023295"/>
    </source>
</evidence>